<comment type="caution">
    <text evidence="2">The sequence shown here is derived from an EMBL/GenBank/DDBJ whole genome shotgun (WGS) entry which is preliminary data.</text>
</comment>
<keyword evidence="2" id="KW-0489">Methyltransferase</keyword>
<dbReference type="GO" id="GO:0032259">
    <property type="term" value="P:methylation"/>
    <property type="evidence" value="ECO:0007669"/>
    <property type="project" value="UniProtKB-KW"/>
</dbReference>
<keyword evidence="2" id="KW-0808">Transferase</keyword>
<dbReference type="Pfam" id="PF01209">
    <property type="entry name" value="Ubie_methyltran"/>
    <property type="match status" value="1"/>
</dbReference>
<dbReference type="EMBL" id="DTCM01000088">
    <property type="protein sequence ID" value="HGL41485.1"/>
    <property type="molecule type" value="Genomic_DNA"/>
</dbReference>
<sequence>MQRREYGLGPDWRLVMRSLEKLAPVYDRLNKTISFNTDIRLRAECLDGNVGLLDRVLDAGSGPGVFTETLLRTQNWRGEVVMLDPLPSMHMLARKKVPQNISHQVVAVFEQMPFREEVFDTVLMGFALRDAANMAKALSETRKILRKGGRLLVVDLGKPANILKGIAIGVYWALLAPLLAALKLGKTGLEAAAIYLTYRRLPTNKELKSLLKTFFDTVEVGEKMLGGVVVIRAC</sequence>
<organism evidence="2">
    <name type="scientific">Caldiarchaeum subterraneum</name>
    <dbReference type="NCBI Taxonomy" id="311458"/>
    <lineage>
        <taxon>Archaea</taxon>
        <taxon>Nitrososphaerota</taxon>
        <taxon>Candidatus Caldarchaeales</taxon>
        <taxon>Candidatus Caldarchaeaceae</taxon>
        <taxon>Candidatus Caldarchaeum</taxon>
    </lineage>
</organism>
<evidence type="ECO:0000313" key="2">
    <source>
        <dbReference type="EMBL" id="HGN89648.1"/>
    </source>
</evidence>
<dbReference type="InterPro" id="IPR029063">
    <property type="entry name" value="SAM-dependent_MTases_sf"/>
</dbReference>
<dbReference type="AlphaFoldDB" id="A0A7C4I506"/>
<protein>
    <submittedName>
        <fullName evidence="2">Methyltransferase domain-containing protein</fullName>
    </submittedName>
</protein>
<evidence type="ECO:0000313" key="1">
    <source>
        <dbReference type="EMBL" id="HGL41485.1"/>
    </source>
</evidence>
<dbReference type="SUPFAM" id="SSF53335">
    <property type="entry name" value="S-adenosyl-L-methionine-dependent methyltransferases"/>
    <property type="match status" value="1"/>
</dbReference>
<dbReference type="PANTHER" id="PTHR43591">
    <property type="entry name" value="METHYLTRANSFERASE"/>
    <property type="match status" value="1"/>
</dbReference>
<proteinExistence type="predicted"/>
<dbReference type="EMBL" id="DTAD01000011">
    <property type="protein sequence ID" value="HGN89648.1"/>
    <property type="molecule type" value="Genomic_DNA"/>
</dbReference>
<gene>
    <name evidence="3" type="ORF">ENM30_01535</name>
    <name evidence="2" type="ORF">ENT82_00750</name>
    <name evidence="1" type="ORF">ENU43_07490</name>
</gene>
<dbReference type="PANTHER" id="PTHR43591:SF24">
    <property type="entry name" value="2-METHOXY-6-POLYPRENYL-1,4-BENZOQUINOL METHYLASE, MITOCHONDRIAL"/>
    <property type="match status" value="1"/>
</dbReference>
<accession>A0A7C4I506</accession>
<dbReference type="Gene3D" id="3.40.50.150">
    <property type="entry name" value="Vaccinia Virus protein VP39"/>
    <property type="match status" value="1"/>
</dbReference>
<reference evidence="2" key="1">
    <citation type="journal article" date="2020" name="mSystems">
        <title>Genome- and Community-Level Interaction Insights into Carbon Utilization and Element Cycling Functions of Hydrothermarchaeota in Hydrothermal Sediment.</title>
        <authorList>
            <person name="Zhou Z."/>
            <person name="Liu Y."/>
            <person name="Xu W."/>
            <person name="Pan J."/>
            <person name="Luo Z.H."/>
            <person name="Li M."/>
        </authorList>
    </citation>
    <scope>NUCLEOTIDE SEQUENCE [LARGE SCALE GENOMIC DNA]</scope>
    <source>
        <strain evidence="3">SpSt-1073</strain>
        <strain evidence="2">SpSt-613</strain>
        <strain evidence="1">SpSt-669</strain>
    </source>
</reference>
<dbReference type="EMBL" id="DRXG01000026">
    <property type="protein sequence ID" value="HHN51975.1"/>
    <property type="molecule type" value="Genomic_DNA"/>
</dbReference>
<dbReference type="CDD" id="cd02440">
    <property type="entry name" value="AdoMet_MTases"/>
    <property type="match status" value="1"/>
</dbReference>
<dbReference type="GO" id="GO:0008168">
    <property type="term" value="F:methyltransferase activity"/>
    <property type="evidence" value="ECO:0007669"/>
    <property type="project" value="UniProtKB-KW"/>
</dbReference>
<evidence type="ECO:0000313" key="3">
    <source>
        <dbReference type="EMBL" id="HHN51975.1"/>
    </source>
</evidence>
<name>A0A7C4I506_CALS0</name>